<dbReference type="AlphaFoldDB" id="A0A1F5H7X2"/>
<dbReference type="InterPro" id="IPR036866">
    <property type="entry name" value="RibonucZ/Hydroxyglut_hydro"/>
</dbReference>
<organism evidence="1 2">
    <name type="scientific">Candidatus Curtissbacteria bacterium RIFCSPLOWO2_01_FULL_42_50</name>
    <dbReference type="NCBI Taxonomy" id="1797730"/>
    <lineage>
        <taxon>Bacteria</taxon>
        <taxon>Candidatus Curtissiibacteriota</taxon>
    </lineage>
</organism>
<comment type="caution">
    <text evidence="1">The sequence shown here is derived from an EMBL/GenBank/DDBJ whole genome shotgun (WGS) entry which is preliminary data.</text>
</comment>
<gene>
    <name evidence="1" type="ORF">A3B54_02135</name>
</gene>
<dbReference type="Proteomes" id="UP000177039">
    <property type="component" value="Unassembled WGS sequence"/>
</dbReference>
<evidence type="ECO:0000313" key="1">
    <source>
        <dbReference type="EMBL" id="OGE00179.1"/>
    </source>
</evidence>
<evidence type="ECO:0008006" key="3">
    <source>
        <dbReference type="Google" id="ProtNLM"/>
    </source>
</evidence>
<dbReference type="SUPFAM" id="SSF56281">
    <property type="entry name" value="Metallo-hydrolase/oxidoreductase"/>
    <property type="match status" value="1"/>
</dbReference>
<dbReference type="PANTHER" id="PTHR42967:SF1">
    <property type="entry name" value="MBL FOLD METALLO-HYDROLASE"/>
    <property type="match status" value="1"/>
</dbReference>
<accession>A0A1F5H7X2</accession>
<reference evidence="1 2" key="1">
    <citation type="journal article" date="2016" name="Nat. Commun.">
        <title>Thousands of microbial genomes shed light on interconnected biogeochemical processes in an aquifer system.</title>
        <authorList>
            <person name="Anantharaman K."/>
            <person name="Brown C.T."/>
            <person name="Hug L.A."/>
            <person name="Sharon I."/>
            <person name="Castelle C.J."/>
            <person name="Probst A.J."/>
            <person name="Thomas B.C."/>
            <person name="Singh A."/>
            <person name="Wilkins M.J."/>
            <person name="Karaoz U."/>
            <person name="Brodie E.L."/>
            <person name="Williams K.H."/>
            <person name="Hubbard S.S."/>
            <person name="Banfield J.F."/>
        </authorList>
    </citation>
    <scope>NUCLEOTIDE SEQUENCE [LARGE SCALE GENOMIC DNA]</scope>
</reference>
<evidence type="ECO:0000313" key="2">
    <source>
        <dbReference type="Proteomes" id="UP000177039"/>
    </source>
</evidence>
<dbReference type="PANTHER" id="PTHR42967">
    <property type="entry name" value="METAL DEPENDENT HYDROLASE"/>
    <property type="match status" value="1"/>
</dbReference>
<name>A0A1F5H7X2_9BACT</name>
<protein>
    <recommendedName>
        <fullName evidence="3">Lactamase</fullName>
    </recommendedName>
</protein>
<sequence length="220" mass="24208">MVDIWWYGQACFKIRGKAASVVFDPFDADFIGLPKLKLEADIVCVSHEHRDHNYIEAVQGTDEVAPPFVISGPGEYEKSGVNIVGLPSFHDDKEGSQRGKNIIFQVTIDGVNIVHLGDLGQKKLTQEQRETLSLCDVLLIPTGSVYTIGGRDAEDIISAVEPKIIIPMHYKISGLKADLEGVDVFLSAMGKEKLEPVGKLSVSRDRLPEEPEVVVLAKQR</sequence>
<dbReference type="EMBL" id="MFBT01000005">
    <property type="protein sequence ID" value="OGE00179.1"/>
    <property type="molecule type" value="Genomic_DNA"/>
</dbReference>
<proteinExistence type="predicted"/>
<dbReference type="Pfam" id="PF13483">
    <property type="entry name" value="Lactamase_B_3"/>
    <property type="match status" value="1"/>
</dbReference>
<dbReference type="Gene3D" id="3.60.15.10">
    <property type="entry name" value="Ribonuclease Z/Hydroxyacylglutathione hydrolase-like"/>
    <property type="match status" value="1"/>
</dbReference>